<sequence>MRDTLLGRVLAGYGGVRASFRMEEERRPQESRLLFYAMLAMTVVFVARLPALVRDIPPPQPGADDPGPAFVGALFVSHVLFGPLMLYVLAAVSHVVSGWLGGQGSHYASRLALFWALLLVAPLTLVAGMINSLARMGGVDLAELPSAVASLVSLWFWSLCLTEAERFEHSAPTFIALVAVPAVTMALLWLAGSA</sequence>
<evidence type="ECO:0000256" key="1">
    <source>
        <dbReference type="ARBA" id="ARBA00004141"/>
    </source>
</evidence>
<evidence type="ECO:0000259" key="6">
    <source>
        <dbReference type="Pfam" id="PF04893"/>
    </source>
</evidence>
<dbReference type="OrthoDB" id="7771437at2"/>
<dbReference type="RefSeq" id="WP_138578261.1">
    <property type="nucleotide sequence ID" value="NZ_CP040818.1"/>
</dbReference>
<proteinExistence type="predicted"/>
<gene>
    <name evidence="7" type="ORF">FDP22_14845</name>
</gene>
<dbReference type="Pfam" id="PF04893">
    <property type="entry name" value="Yip1"/>
    <property type="match status" value="1"/>
</dbReference>
<evidence type="ECO:0000313" key="7">
    <source>
        <dbReference type="EMBL" id="QDL92947.1"/>
    </source>
</evidence>
<dbReference type="InterPro" id="IPR006977">
    <property type="entry name" value="Yip1_dom"/>
</dbReference>
<feature type="domain" description="Yip1" evidence="6">
    <location>
        <begin position="31"/>
        <end position="190"/>
    </location>
</feature>
<feature type="transmembrane region" description="Helical" evidence="5">
    <location>
        <begin position="73"/>
        <end position="100"/>
    </location>
</feature>
<protein>
    <recommendedName>
        <fullName evidence="6">Yip1 domain-containing protein</fullName>
    </recommendedName>
</protein>
<keyword evidence="2 5" id="KW-0812">Transmembrane</keyword>
<accession>A0A5B8FI84</accession>
<reference evidence="7 8" key="1">
    <citation type="submission" date="2019-06" db="EMBL/GenBank/DDBJ databases">
        <title>Genome sequence of Rhodobacteraceae bacterium D4M1.</title>
        <authorList>
            <person name="Cao J."/>
        </authorList>
    </citation>
    <scope>NUCLEOTIDE SEQUENCE [LARGE SCALE GENOMIC DNA]</scope>
    <source>
        <strain evidence="7 8">D4M1</strain>
    </source>
</reference>
<organism evidence="7 8">
    <name type="scientific">Paroceanicella profunda</name>
    <dbReference type="NCBI Taxonomy" id="2579971"/>
    <lineage>
        <taxon>Bacteria</taxon>
        <taxon>Pseudomonadati</taxon>
        <taxon>Pseudomonadota</taxon>
        <taxon>Alphaproteobacteria</taxon>
        <taxon>Rhodobacterales</taxon>
        <taxon>Paracoccaceae</taxon>
        <taxon>Paroceanicella</taxon>
    </lineage>
</organism>
<feature type="transmembrane region" description="Helical" evidence="5">
    <location>
        <begin position="33"/>
        <end position="53"/>
    </location>
</feature>
<keyword evidence="8" id="KW-1185">Reference proteome</keyword>
<dbReference type="Proteomes" id="UP000305888">
    <property type="component" value="Chromosome"/>
</dbReference>
<dbReference type="AlphaFoldDB" id="A0A5B8FI84"/>
<dbReference type="KEGG" id="ppru:FDP22_14845"/>
<evidence type="ECO:0000256" key="4">
    <source>
        <dbReference type="ARBA" id="ARBA00023136"/>
    </source>
</evidence>
<comment type="subcellular location">
    <subcellularLocation>
        <location evidence="1">Membrane</location>
        <topology evidence="1">Multi-pass membrane protein</topology>
    </subcellularLocation>
</comment>
<dbReference type="GO" id="GO:0016020">
    <property type="term" value="C:membrane"/>
    <property type="evidence" value="ECO:0007669"/>
    <property type="project" value="UniProtKB-SubCell"/>
</dbReference>
<evidence type="ECO:0000256" key="2">
    <source>
        <dbReference type="ARBA" id="ARBA00022692"/>
    </source>
</evidence>
<evidence type="ECO:0000313" key="8">
    <source>
        <dbReference type="Proteomes" id="UP000305888"/>
    </source>
</evidence>
<feature type="transmembrane region" description="Helical" evidence="5">
    <location>
        <begin position="174"/>
        <end position="192"/>
    </location>
</feature>
<evidence type="ECO:0000256" key="5">
    <source>
        <dbReference type="SAM" id="Phobius"/>
    </source>
</evidence>
<evidence type="ECO:0000256" key="3">
    <source>
        <dbReference type="ARBA" id="ARBA00022989"/>
    </source>
</evidence>
<keyword evidence="4 5" id="KW-0472">Membrane</keyword>
<feature type="transmembrane region" description="Helical" evidence="5">
    <location>
        <begin position="112"/>
        <end position="132"/>
    </location>
</feature>
<dbReference type="EMBL" id="CP040818">
    <property type="protein sequence ID" value="QDL92947.1"/>
    <property type="molecule type" value="Genomic_DNA"/>
</dbReference>
<name>A0A5B8FI84_9RHOB</name>
<keyword evidence="3 5" id="KW-1133">Transmembrane helix</keyword>